<organism evidence="1 2">
    <name type="scientific">Smittium mucronatum</name>
    <dbReference type="NCBI Taxonomy" id="133383"/>
    <lineage>
        <taxon>Eukaryota</taxon>
        <taxon>Fungi</taxon>
        <taxon>Fungi incertae sedis</taxon>
        <taxon>Zoopagomycota</taxon>
        <taxon>Kickxellomycotina</taxon>
        <taxon>Harpellomycetes</taxon>
        <taxon>Harpellales</taxon>
        <taxon>Legeriomycetaceae</taxon>
        <taxon>Smittium</taxon>
    </lineage>
</organism>
<comment type="caution">
    <text evidence="1">The sequence shown here is derived from an EMBL/GenBank/DDBJ whole genome shotgun (WGS) entry which is preliminary data.</text>
</comment>
<name>A0A1R0GQK3_9FUNG</name>
<keyword evidence="2" id="KW-1185">Reference proteome</keyword>
<dbReference type="OrthoDB" id="5534248at2759"/>
<evidence type="ECO:0008006" key="3">
    <source>
        <dbReference type="Google" id="ProtNLM"/>
    </source>
</evidence>
<proteinExistence type="predicted"/>
<reference evidence="1 2" key="1">
    <citation type="journal article" date="2016" name="Mol. Biol. Evol.">
        <title>Genome-Wide Survey of Gut Fungi (Harpellales) Reveals the First Horizontally Transferred Ubiquitin Gene from a Mosquito Host.</title>
        <authorList>
            <person name="Wang Y."/>
            <person name="White M.M."/>
            <person name="Kvist S."/>
            <person name="Moncalvo J.M."/>
        </authorList>
    </citation>
    <scope>NUCLEOTIDE SEQUENCE [LARGE SCALE GENOMIC DNA]</scope>
    <source>
        <strain evidence="1 2">ALG-7-W6</strain>
    </source>
</reference>
<gene>
    <name evidence="1" type="ORF">AYI68_g6756</name>
</gene>
<protein>
    <recommendedName>
        <fullName evidence="3">Reverse transcriptase domain-containing protein</fullName>
    </recommendedName>
</protein>
<dbReference type="AlphaFoldDB" id="A0A1R0GQK3"/>
<sequence length="80" mass="8876">MMYPNLLTVYVGYDKAAQDNLYVPGLASRIPRLLFADDSVLLAESEAGMKIALNQINNWSNTWEINVNASKYGAMNFDGS</sequence>
<dbReference type="Proteomes" id="UP000187455">
    <property type="component" value="Unassembled WGS sequence"/>
</dbReference>
<evidence type="ECO:0000313" key="1">
    <source>
        <dbReference type="EMBL" id="OLY79181.1"/>
    </source>
</evidence>
<dbReference type="EMBL" id="LSSL01004834">
    <property type="protein sequence ID" value="OLY79181.1"/>
    <property type="molecule type" value="Genomic_DNA"/>
</dbReference>
<accession>A0A1R0GQK3</accession>
<evidence type="ECO:0000313" key="2">
    <source>
        <dbReference type="Proteomes" id="UP000187455"/>
    </source>
</evidence>